<dbReference type="Proteomes" id="UP001291653">
    <property type="component" value="Unassembled WGS sequence"/>
</dbReference>
<protein>
    <recommendedName>
        <fullName evidence="3">SMI1/KNR4 family protein</fullName>
    </recommendedName>
</protein>
<evidence type="ECO:0008006" key="3">
    <source>
        <dbReference type="Google" id="ProtNLM"/>
    </source>
</evidence>
<dbReference type="RefSeq" id="WP_323451128.1">
    <property type="nucleotide sequence ID" value="NZ_BSBI01000018.1"/>
</dbReference>
<gene>
    <name evidence="1" type="ORF">SYYSPA8_32795</name>
</gene>
<accession>A0ABQ5P9A8</accession>
<keyword evidence="2" id="KW-1185">Reference proteome</keyword>
<proteinExistence type="predicted"/>
<name>A0ABQ5P9A8_9ACTN</name>
<dbReference type="EMBL" id="BSBI01000018">
    <property type="protein sequence ID" value="GLF99178.1"/>
    <property type="molecule type" value="Genomic_DNA"/>
</dbReference>
<organism evidence="1 2">
    <name type="scientific">Streptomyces yaizuensis</name>
    <dbReference type="NCBI Taxonomy" id="2989713"/>
    <lineage>
        <taxon>Bacteria</taxon>
        <taxon>Bacillati</taxon>
        <taxon>Actinomycetota</taxon>
        <taxon>Actinomycetes</taxon>
        <taxon>Kitasatosporales</taxon>
        <taxon>Streptomycetaceae</taxon>
        <taxon>Streptomyces</taxon>
    </lineage>
</organism>
<sequence length="226" mass="23955">MTVHDLVTLLPTPDVLRDRCRALPLLDTVLAPYAPLHDFSPAWAEGVAVARMDNGSGDEYAIVFDPAGVLLLGFDHECDATPWRIRPRAHWPGLLDGLPAGLARHTADPAFLFDGFLDATVCVWREPGDDAWRCGPVAFGPDASAEPDGAERLFELVTDGTGGAYTAYAEDIHELSVDRAAVSAVLAGSPLERATVLALSPTADLAAVAARARSLGFPVADDMRAA</sequence>
<evidence type="ECO:0000313" key="1">
    <source>
        <dbReference type="EMBL" id="GLF99178.1"/>
    </source>
</evidence>
<comment type="caution">
    <text evidence="1">The sequence shown here is derived from an EMBL/GenBank/DDBJ whole genome shotgun (WGS) entry which is preliminary data.</text>
</comment>
<evidence type="ECO:0000313" key="2">
    <source>
        <dbReference type="Proteomes" id="UP001291653"/>
    </source>
</evidence>
<reference evidence="1 2" key="1">
    <citation type="submission" date="2022-10" db="EMBL/GenBank/DDBJ databases">
        <title>Draft genome sequence of Streptomyces sp. YSPA8.</title>
        <authorList>
            <person name="Moriuchi R."/>
            <person name="Dohra H."/>
            <person name="Yamamura H."/>
            <person name="Kodani S."/>
        </authorList>
    </citation>
    <scope>NUCLEOTIDE SEQUENCE [LARGE SCALE GENOMIC DNA]</scope>
    <source>
        <strain evidence="1 2">YSPA8</strain>
    </source>
</reference>